<dbReference type="EMBL" id="KZ857430">
    <property type="protein sequence ID" value="RDX46126.1"/>
    <property type="molecule type" value="Genomic_DNA"/>
</dbReference>
<feature type="region of interest" description="Disordered" evidence="1">
    <location>
        <begin position="100"/>
        <end position="122"/>
    </location>
</feature>
<dbReference type="Proteomes" id="UP000256964">
    <property type="component" value="Unassembled WGS sequence"/>
</dbReference>
<evidence type="ECO:0000313" key="3">
    <source>
        <dbReference type="Proteomes" id="UP000256964"/>
    </source>
</evidence>
<feature type="compositionally biased region" description="Low complexity" evidence="1">
    <location>
        <begin position="103"/>
        <end position="114"/>
    </location>
</feature>
<accession>A0A371D0Q2</accession>
<keyword evidence="3" id="KW-1185">Reference proteome</keyword>
<evidence type="ECO:0000313" key="2">
    <source>
        <dbReference type="EMBL" id="RDX46126.1"/>
    </source>
</evidence>
<name>A0A371D0Q2_9APHY</name>
<protein>
    <submittedName>
        <fullName evidence="2">Uncharacterized protein</fullName>
    </submittedName>
</protein>
<proteinExistence type="predicted"/>
<organism evidence="2 3">
    <name type="scientific">Lentinus brumalis</name>
    <dbReference type="NCBI Taxonomy" id="2498619"/>
    <lineage>
        <taxon>Eukaryota</taxon>
        <taxon>Fungi</taxon>
        <taxon>Dikarya</taxon>
        <taxon>Basidiomycota</taxon>
        <taxon>Agaricomycotina</taxon>
        <taxon>Agaricomycetes</taxon>
        <taxon>Polyporales</taxon>
        <taxon>Polyporaceae</taxon>
        <taxon>Lentinus</taxon>
    </lineage>
</organism>
<dbReference type="AlphaFoldDB" id="A0A371D0Q2"/>
<gene>
    <name evidence="2" type="ORF">OH76DRAFT_899470</name>
</gene>
<reference evidence="2 3" key="1">
    <citation type="journal article" date="2018" name="Biotechnol. Biofuels">
        <title>Integrative visual omics of the white-rot fungus Polyporus brumalis exposes the biotechnological potential of its oxidative enzymes for delignifying raw plant biomass.</title>
        <authorList>
            <person name="Miyauchi S."/>
            <person name="Rancon A."/>
            <person name="Drula E."/>
            <person name="Hage H."/>
            <person name="Chaduli D."/>
            <person name="Favel A."/>
            <person name="Grisel S."/>
            <person name="Henrissat B."/>
            <person name="Herpoel-Gimbert I."/>
            <person name="Ruiz-Duenas F.J."/>
            <person name="Chevret D."/>
            <person name="Hainaut M."/>
            <person name="Lin J."/>
            <person name="Wang M."/>
            <person name="Pangilinan J."/>
            <person name="Lipzen A."/>
            <person name="Lesage-Meessen L."/>
            <person name="Navarro D."/>
            <person name="Riley R."/>
            <person name="Grigoriev I.V."/>
            <person name="Zhou S."/>
            <person name="Raouche S."/>
            <person name="Rosso M.N."/>
        </authorList>
    </citation>
    <scope>NUCLEOTIDE SEQUENCE [LARGE SCALE GENOMIC DNA]</scope>
    <source>
        <strain evidence="2 3">BRFM 1820</strain>
    </source>
</reference>
<feature type="region of interest" description="Disordered" evidence="1">
    <location>
        <begin position="66"/>
        <end position="88"/>
    </location>
</feature>
<sequence>MLITGVLIRSRSEAVLTAARKSPNCQDRQRQTLTLCLCHPSVHERPFTVSSCNNLQRVRRDGGAISEKGNATLAPPTPQAQVPGGLHPSRRTLYSLSNALTESSRSMPSSPSWPLTQHTSRMPASAPRLATLVFSSSRSMTSMPTPVLHCCFCTYPAWEQADLVAQAPSVESVSSPTQESSVT</sequence>
<evidence type="ECO:0000256" key="1">
    <source>
        <dbReference type="SAM" id="MobiDB-lite"/>
    </source>
</evidence>